<evidence type="ECO:0000256" key="2">
    <source>
        <dbReference type="SAM" id="Phobius"/>
    </source>
</evidence>
<reference evidence="3" key="1">
    <citation type="submission" date="2014-08" db="EMBL/GenBank/DDBJ databases">
        <authorList>
            <person name="Sharma Rahul"/>
            <person name="Thines Marco"/>
        </authorList>
    </citation>
    <scope>NUCLEOTIDE SEQUENCE</scope>
</reference>
<sequence>MILEFDRPVISKRVDRPASSTSGPRPHGGHLSSSYPMFSTQHARLLAHTSLYLLQQHSKRTRDRRRVNRLISLFCVSFSFLLCAKSAVFVLFSFAIFPRRPCSIGLQWVCLGCVLGRLI</sequence>
<proteinExistence type="predicted"/>
<accession>A0A0F7SJQ6</accession>
<organism evidence="3">
    <name type="scientific">Phaffia rhodozyma</name>
    <name type="common">Yeast</name>
    <name type="synonym">Xanthophyllomyces dendrorhous</name>
    <dbReference type="NCBI Taxonomy" id="264483"/>
    <lineage>
        <taxon>Eukaryota</taxon>
        <taxon>Fungi</taxon>
        <taxon>Dikarya</taxon>
        <taxon>Basidiomycota</taxon>
        <taxon>Agaricomycotina</taxon>
        <taxon>Tremellomycetes</taxon>
        <taxon>Cystofilobasidiales</taxon>
        <taxon>Mrakiaceae</taxon>
        <taxon>Phaffia</taxon>
    </lineage>
</organism>
<keyword evidence="2" id="KW-0472">Membrane</keyword>
<dbReference type="EMBL" id="LN483228">
    <property type="protein sequence ID" value="CDZ97594.1"/>
    <property type="molecule type" value="Genomic_DNA"/>
</dbReference>
<feature type="transmembrane region" description="Helical" evidence="2">
    <location>
        <begin position="70"/>
        <end position="97"/>
    </location>
</feature>
<name>A0A0F7SJQ6_PHARH</name>
<evidence type="ECO:0000313" key="3">
    <source>
        <dbReference type="EMBL" id="CDZ97594.1"/>
    </source>
</evidence>
<keyword evidence="2" id="KW-0812">Transmembrane</keyword>
<protein>
    <submittedName>
        <fullName evidence="3">Uncharacterized protein</fullName>
    </submittedName>
</protein>
<keyword evidence="2" id="KW-1133">Transmembrane helix</keyword>
<feature type="region of interest" description="Disordered" evidence="1">
    <location>
        <begin position="13"/>
        <end position="34"/>
    </location>
</feature>
<evidence type="ECO:0000256" key="1">
    <source>
        <dbReference type="SAM" id="MobiDB-lite"/>
    </source>
</evidence>
<dbReference type="AlphaFoldDB" id="A0A0F7SJQ6"/>